<sequence>MTVSQAKKVLDRNYYFNFASYRKLFHKDANGKYIDLDFAFLQDLSAFDIQLREFLLDLTLDVERFAKGTINSVVSKNPLEDGYKIVQDFKVSNTSSYNIFLNQLKCNSYYRGIYKKYYKNMPVWTFLDFIPYGTLSRFLDFTIKREGCNTKKLQQIATHLKFCKNIRNAAAHGNPFLINIFSPNELIDKPISSIISLASEIGISRQDVRDEKVNDLVALFYLHKKIQDKDLIDRRLGQARELLKRLDRHKDWYSKNAEIQRFKLILSKLVDYLGK</sequence>
<evidence type="ECO:0000313" key="1">
    <source>
        <dbReference type="EMBL" id="MCZ9678520.1"/>
    </source>
</evidence>
<proteinExistence type="predicted"/>
<evidence type="ECO:0000313" key="2">
    <source>
        <dbReference type="Proteomes" id="UP001211566"/>
    </source>
</evidence>
<dbReference type="EMBL" id="JAKHEY010000006">
    <property type="protein sequence ID" value="MCZ9678520.1"/>
    <property type="molecule type" value="Genomic_DNA"/>
</dbReference>
<dbReference type="Pfam" id="PF07751">
    <property type="entry name" value="Abi_2"/>
    <property type="match status" value="1"/>
</dbReference>
<gene>
    <name evidence="1" type="ORF">L2Z99_05415</name>
</gene>
<reference evidence="1" key="1">
    <citation type="submission" date="2022-01" db="EMBL/GenBank/DDBJ databases">
        <title>STING isolate genome collection.</title>
        <authorList>
            <person name="France M."/>
            <person name="Rutt L."/>
            <person name="Humphrys M."/>
            <person name="Ravel J."/>
        </authorList>
    </citation>
    <scope>NUCLEOTIDE SEQUENCE</scope>
    <source>
        <strain evidence="1">C0081E5</strain>
    </source>
</reference>
<organism evidence="1 2">
    <name type="scientific">Lactobacillus mulieris</name>
    <dbReference type="NCBI Taxonomy" id="2508708"/>
    <lineage>
        <taxon>Bacteria</taxon>
        <taxon>Bacillati</taxon>
        <taxon>Bacillota</taxon>
        <taxon>Bacilli</taxon>
        <taxon>Lactobacillales</taxon>
        <taxon>Lactobacillaceae</taxon>
        <taxon>Lactobacillus</taxon>
    </lineage>
</organism>
<dbReference type="AlphaFoldDB" id="A0AAW5WYW3"/>
<accession>A0AAW5WYW3</accession>
<protein>
    <submittedName>
        <fullName evidence="1">Abi family protein</fullName>
    </submittedName>
</protein>
<dbReference type="InterPro" id="IPR011664">
    <property type="entry name" value="Abi_system_AbiD/AbiF-like"/>
</dbReference>
<dbReference type="Proteomes" id="UP001211566">
    <property type="component" value="Unassembled WGS sequence"/>
</dbReference>
<dbReference type="RefSeq" id="WP_269255498.1">
    <property type="nucleotide sequence ID" value="NZ_JAKHEY010000006.1"/>
</dbReference>
<comment type="caution">
    <text evidence="1">The sequence shown here is derived from an EMBL/GenBank/DDBJ whole genome shotgun (WGS) entry which is preliminary data.</text>
</comment>
<name>A0AAW5WYW3_9LACO</name>